<comment type="caution">
    <text evidence="2">The sequence shown here is derived from an EMBL/GenBank/DDBJ whole genome shotgun (WGS) entry which is preliminary data.</text>
</comment>
<dbReference type="InterPro" id="IPR052345">
    <property type="entry name" value="Rad_response_metalloprotease"/>
</dbReference>
<gene>
    <name evidence="2" type="ORF">CLV98_1353</name>
</gene>
<evidence type="ECO:0000259" key="1">
    <source>
        <dbReference type="Pfam" id="PF06114"/>
    </source>
</evidence>
<protein>
    <submittedName>
        <fullName evidence="2">Uncharacterized protein DUF955</fullName>
    </submittedName>
</protein>
<dbReference type="EMBL" id="QGDT01000035">
    <property type="protein sequence ID" value="PWJ52622.1"/>
    <property type="molecule type" value="Genomic_DNA"/>
</dbReference>
<keyword evidence="3" id="KW-1185">Reference proteome</keyword>
<accession>A0A316A571</accession>
<dbReference type="PANTHER" id="PTHR43236:SF2">
    <property type="entry name" value="BLL0069 PROTEIN"/>
    <property type="match status" value="1"/>
</dbReference>
<dbReference type="Gene3D" id="1.10.10.2910">
    <property type="match status" value="1"/>
</dbReference>
<proteinExistence type="predicted"/>
<dbReference type="AlphaFoldDB" id="A0A316A571"/>
<feature type="domain" description="IrrE N-terminal-like" evidence="1">
    <location>
        <begin position="60"/>
        <end position="162"/>
    </location>
</feature>
<reference evidence="2 3" key="1">
    <citation type="submission" date="2018-03" db="EMBL/GenBank/DDBJ databases">
        <title>Genomic Encyclopedia of Archaeal and Bacterial Type Strains, Phase II (KMG-II): from individual species to whole genera.</title>
        <authorList>
            <person name="Goeker M."/>
        </authorList>
    </citation>
    <scope>NUCLEOTIDE SEQUENCE [LARGE SCALE GENOMIC DNA]</scope>
    <source>
        <strain evidence="2 3">DSM 100346</strain>
    </source>
</reference>
<dbReference type="RefSeq" id="WP_109678432.1">
    <property type="nucleotide sequence ID" value="NZ_QGDT01000035.1"/>
</dbReference>
<sequence length="247" mass="28126">MKNKHSELAKKKASRFRQKFGYSSNDPFPVDSFLIKEGIITTFTEMSENFSGMALKKEGNLGLIINSAQPIGRQNFSIAHELYHLYEQEDFVPRPSTAGKFDKKDIEEFMADKFAVYLLMPESGIMEMISEGEIESGKIEIGQIFKISGYFRVSFEATLNRLRDLEFINSDYKRELDELKSKSGGVKNMARLHGGDLSLYEKGRSGILLSNNMIELSDILFKNHIISEISYLSTMDRLGMNLTENDI</sequence>
<dbReference type="InterPro" id="IPR010359">
    <property type="entry name" value="IrrE_HExxH"/>
</dbReference>
<dbReference type="PANTHER" id="PTHR43236">
    <property type="entry name" value="ANTITOXIN HIGA1"/>
    <property type="match status" value="1"/>
</dbReference>
<dbReference type="Proteomes" id="UP000245880">
    <property type="component" value="Unassembled WGS sequence"/>
</dbReference>
<dbReference type="OrthoDB" id="9794834at2"/>
<evidence type="ECO:0000313" key="3">
    <source>
        <dbReference type="Proteomes" id="UP000245880"/>
    </source>
</evidence>
<dbReference type="Pfam" id="PF06114">
    <property type="entry name" value="Peptidase_M78"/>
    <property type="match status" value="1"/>
</dbReference>
<evidence type="ECO:0000313" key="2">
    <source>
        <dbReference type="EMBL" id="PWJ52622.1"/>
    </source>
</evidence>
<name>A0A316A571_9BACT</name>
<organism evidence="2 3">
    <name type="scientific">Dyadobacter jejuensis</name>
    <dbReference type="NCBI Taxonomy" id="1082580"/>
    <lineage>
        <taxon>Bacteria</taxon>
        <taxon>Pseudomonadati</taxon>
        <taxon>Bacteroidota</taxon>
        <taxon>Cytophagia</taxon>
        <taxon>Cytophagales</taxon>
        <taxon>Spirosomataceae</taxon>
        <taxon>Dyadobacter</taxon>
    </lineage>
</organism>